<organism evidence="4 5">
    <name type="scientific">Geomonas terrae</name>
    <dbReference type="NCBI Taxonomy" id="2562681"/>
    <lineage>
        <taxon>Bacteria</taxon>
        <taxon>Pseudomonadati</taxon>
        <taxon>Thermodesulfobacteriota</taxon>
        <taxon>Desulfuromonadia</taxon>
        <taxon>Geobacterales</taxon>
        <taxon>Geobacteraceae</taxon>
        <taxon>Geomonas</taxon>
    </lineage>
</organism>
<gene>
    <name evidence="4" type="ORF">E4633_16175</name>
</gene>
<dbReference type="RefSeq" id="WP_135871664.1">
    <property type="nucleotide sequence ID" value="NZ_SRSC01000004.1"/>
</dbReference>
<dbReference type="SUPFAM" id="SSF51735">
    <property type="entry name" value="NAD(P)-binding Rossmann-fold domains"/>
    <property type="match status" value="1"/>
</dbReference>
<dbReference type="GO" id="GO:0000166">
    <property type="term" value="F:nucleotide binding"/>
    <property type="evidence" value="ECO:0007669"/>
    <property type="project" value="InterPro"/>
</dbReference>
<dbReference type="InterPro" id="IPR050463">
    <property type="entry name" value="Gfo/Idh/MocA_oxidrdct_glycsds"/>
</dbReference>
<dbReference type="Proteomes" id="UP000306416">
    <property type="component" value="Unassembled WGS sequence"/>
</dbReference>
<evidence type="ECO:0000256" key="1">
    <source>
        <dbReference type="ARBA" id="ARBA00023002"/>
    </source>
</evidence>
<dbReference type="InterPro" id="IPR000683">
    <property type="entry name" value="Gfo/Idh/MocA-like_OxRdtase_N"/>
</dbReference>
<dbReference type="Pfam" id="PF01408">
    <property type="entry name" value="GFO_IDH_MocA"/>
    <property type="match status" value="1"/>
</dbReference>
<evidence type="ECO:0000313" key="4">
    <source>
        <dbReference type="EMBL" id="TGU70539.1"/>
    </source>
</evidence>
<proteinExistence type="predicted"/>
<evidence type="ECO:0000313" key="5">
    <source>
        <dbReference type="Proteomes" id="UP000306416"/>
    </source>
</evidence>
<dbReference type="GO" id="GO:0016491">
    <property type="term" value="F:oxidoreductase activity"/>
    <property type="evidence" value="ECO:0007669"/>
    <property type="project" value="UniProtKB-KW"/>
</dbReference>
<protein>
    <submittedName>
        <fullName evidence="4">Gfo/Idh/MocA family oxidoreductase</fullName>
    </submittedName>
</protein>
<accession>A0A4S1CB30</accession>
<dbReference type="AlphaFoldDB" id="A0A4S1CB30"/>
<feature type="domain" description="Gfo/Idh/MocA-like oxidoreductase N-terminal" evidence="2">
    <location>
        <begin position="9"/>
        <end position="126"/>
    </location>
</feature>
<name>A0A4S1CB30_9BACT</name>
<dbReference type="Gene3D" id="3.40.50.720">
    <property type="entry name" value="NAD(P)-binding Rossmann-like Domain"/>
    <property type="match status" value="1"/>
</dbReference>
<dbReference type="Pfam" id="PF22725">
    <property type="entry name" value="GFO_IDH_MocA_C3"/>
    <property type="match status" value="1"/>
</dbReference>
<dbReference type="EMBL" id="SRSC01000004">
    <property type="protein sequence ID" value="TGU70539.1"/>
    <property type="molecule type" value="Genomic_DNA"/>
</dbReference>
<keyword evidence="1" id="KW-0560">Oxidoreductase</keyword>
<sequence length="333" mass="36139">MKKKLALPRVGFLGTGWIGRHRMQAIALSGEAEVAAIADPCEENAREAAKLAPEAVLVEDLDALLELDLDAVVIATPSAGHCYQALRALDRRLAVFCQKPLGRNAEEAQLVVHAARSMNRLLGVDFSYRFADGIMKIHQLVSSGEIGQVYAADLTFHNAYGPDKPWFYDPELSGGGCLMDLGSHLVDLALWFFGYPEVRSVSSSIFAGGERLKTGSGKVEDYAVVSLVLEEGHAVRLACSWNVSAGRDAVIESSFYGTRGGVSFKNVQGSFYDFVAERFRGTASETISSPPDEWGGRCAVAWARQLRLGKGAFDPQAEHLVRVAQVLDQAYGR</sequence>
<comment type="caution">
    <text evidence="4">The sequence shown here is derived from an EMBL/GenBank/DDBJ whole genome shotgun (WGS) entry which is preliminary data.</text>
</comment>
<evidence type="ECO:0000259" key="2">
    <source>
        <dbReference type="Pfam" id="PF01408"/>
    </source>
</evidence>
<feature type="domain" description="GFO/IDH/MocA-like oxidoreductase" evidence="3">
    <location>
        <begin position="135"/>
        <end position="262"/>
    </location>
</feature>
<dbReference type="SUPFAM" id="SSF55347">
    <property type="entry name" value="Glyceraldehyde-3-phosphate dehydrogenase-like, C-terminal domain"/>
    <property type="match status" value="1"/>
</dbReference>
<keyword evidence="5" id="KW-1185">Reference proteome</keyword>
<dbReference type="PANTHER" id="PTHR43818:SF11">
    <property type="entry name" value="BCDNA.GH03377"/>
    <property type="match status" value="1"/>
</dbReference>
<evidence type="ECO:0000259" key="3">
    <source>
        <dbReference type="Pfam" id="PF22725"/>
    </source>
</evidence>
<dbReference type="Gene3D" id="3.30.360.10">
    <property type="entry name" value="Dihydrodipicolinate Reductase, domain 2"/>
    <property type="match status" value="1"/>
</dbReference>
<dbReference type="PANTHER" id="PTHR43818">
    <property type="entry name" value="BCDNA.GH03377"/>
    <property type="match status" value="1"/>
</dbReference>
<dbReference type="InterPro" id="IPR055170">
    <property type="entry name" value="GFO_IDH_MocA-like_dom"/>
</dbReference>
<reference evidence="4 5" key="1">
    <citation type="submission" date="2019-04" db="EMBL/GenBank/DDBJ databases">
        <title>Geobacter oryzae sp. nov., ferric-reducing bacteria isolated from paddy soil.</title>
        <authorList>
            <person name="Xu Z."/>
            <person name="Masuda Y."/>
            <person name="Itoh H."/>
            <person name="Senoo K."/>
        </authorList>
    </citation>
    <scope>NUCLEOTIDE SEQUENCE [LARGE SCALE GENOMIC DNA]</scope>
    <source>
        <strain evidence="4 5">Red111</strain>
    </source>
</reference>
<dbReference type="InterPro" id="IPR036291">
    <property type="entry name" value="NAD(P)-bd_dom_sf"/>
</dbReference>